<feature type="region of interest" description="Disordered" evidence="2">
    <location>
        <begin position="206"/>
        <end position="257"/>
    </location>
</feature>
<dbReference type="InterPro" id="IPR025066">
    <property type="entry name" value="CCDC174-like"/>
</dbReference>
<reference evidence="5" key="1">
    <citation type="journal article" date="2017" name="Nucleic Acids Res.">
        <title>Proteogenomics produces comprehensive and highly accurate protein-coding gene annotation in a complete genome assembly of Malassezia sympodialis.</title>
        <authorList>
            <person name="Zhu Y."/>
            <person name="Engstroem P.G."/>
            <person name="Tellgren-Roth C."/>
            <person name="Baudo C.D."/>
            <person name="Kennell J.C."/>
            <person name="Sun S."/>
            <person name="Billmyre R.B."/>
            <person name="Schroeder M.S."/>
            <person name="Andersson A."/>
            <person name="Holm T."/>
            <person name="Sigurgeirsson B."/>
            <person name="Wu G."/>
            <person name="Sankaranarayanan S.R."/>
            <person name="Siddharthan R."/>
            <person name="Sanyal K."/>
            <person name="Lundeberg J."/>
            <person name="Nystedt B."/>
            <person name="Boekhout T."/>
            <person name="Dawson T.L. Jr."/>
            <person name="Heitman J."/>
            <person name="Scheynius A."/>
            <person name="Lehtioe J."/>
        </authorList>
    </citation>
    <scope>NUCLEOTIDE SEQUENCE [LARGE SCALE GENOMIC DNA]</scope>
    <source>
        <strain evidence="5">ATCC 42132</strain>
    </source>
</reference>
<sequence>MAPDASSVTQLRAELHAARERARASATPAPQGPLRLRTEIRPAPAPRPHPRDPDDREAASARALAHKAARYDKLAQGYGLADDGLVDWDAKDVESPASTPSPPTELADAEELVEYTDEFGRTRAVRASDVPRDYMRESDDLEAPADDDAVYGPATAFPVYRREVRQLDTRIAPPRAEATHFDADWEVRDRGAAFYRFSRDEATRHAQQAELQARRAETVAQRAKGPTHTTSAPVPGARARARRAARQRVIDAHRAAR</sequence>
<feature type="compositionally biased region" description="Basic and acidic residues" evidence="2">
    <location>
        <begin position="13"/>
        <end position="23"/>
    </location>
</feature>
<dbReference type="Proteomes" id="UP000186303">
    <property type="component" value="Chromosome 7"/>
</dbReference>
<gene>
    <name evidence="4" type="ORF">MSYG_4149</name>
</gene>
<dbReference type="VEuPathDB" id="FungiDB:MSYG_4149"/>
<protein>
    <recommendedName>
        <fullName evidence="3">CCDC174 alpha/beta GRSR domain-containing protein</fullName>
    </recommendedName>
</protein>
<feature type="compositionally biased region" description="Polar residues" evidence="2">
    <location>
        <begin position="1"/>
        <end position="10"/>
    </location>
</feature>
<dbReference type="PANTHER" id="PTHR15885:SF1">
    <property type="entry name" value="COILED-COIL DOMAIN-CONTAINING PROTEIN 174"/>
    <property type="match status" value="1"/>
</dbReference>
<dbReference type="Pfam" id="PF13300">
    <property type="entry name" value="DUF4078"/>
    <property type="match status" value="1"/>
</dbReference>
<dbReference type="EMBL" id="LT671827">
    <property type="protein sequence ID" value="SHO79799.1"/>
    <property type="molecule type" value="Genomic_DNA"/>
</dbReference>
<dbReference type="InterPro" id="IPR057464">
    <property type="entry name" value="CCDC174_GRSR"/>
</dbReference>
<evidence type="ECO:0000313" key="5">
    <source>
        <dbReference type="Proteomes" id="UP000186303"/>
    </source>
</evidence>
<feature type="compositionally biased region" description="Basic and acidic residues" evidence="2">
    <location>
        <begin position="248"/>
        <end position="257"/>
    </location>
</feature>
<keyword evidence="5" id="KW-1185">Reference proteome</keyword>
<keyword evidence="1" id="KW-0175">Coiled coil</keyword>
<evidence type="ECO:0000313" key="4">
    <source>
        <dbReference type="EMBL" id="SHO79799.1"/>
    </source>
</evidence>
<dbReference type="AlphaFoldDB" id="A0A1M8ABI6"/>
<dbReference type="STRING" id="1230383.A0A1M8ABI6"/>
<dbReference type="Pfam" id="PF25449">
    <property type="entry name" value="CCDC174_GRSR"/>
    <property type="match status" value="1"/>
</dbReference>
<evidence type="ECO:0000259" key="3">
    <source>
        <dbReference type="Pfam" id="PF25449"/>
    </source>
</evidence>
<organism evidence="4 5">
    <name type="scientific">Malassezia sympodialis (strain ATCC 42132)</name>
    <name type="common">Atopic eczema-associated yeast</name>
    <dbReference type="NCBI Taxonomy" id="1230383"/>
    <lineage>
        <taxon>Eukaryota</taxon>
        <taxon>Fungi</taxon>
        <taxon>Dikarya</taxon>
        <taxon>Basidiomycota</taxon>
        <taxon>Ustilaginomycotina</taxon>
        <taxon>Malasseziomycetes</taxon>
        <taxon>Malasseziales</taxon>
        <taxon>Malasseziaceae</taxon>
        <taxon>Malassezia</taxon>
    </lineage>
</organism>
<dbReference type="PANTHER" id="PTHR15885">
    <property type="entry name" value="COILED-COIL DOMAIN-CONTAINING PROTEIN 174"/>
    <property type="match status" value="1"/>
</dbReference>
<dbReference type="GO" id="GO:0005634">
    <property type="term" value="C:nucleus"/>
    <property type="evidence" value="ECO:0007669"/>
    <property type="project" value="TreeGrafter"/>
</dbReference>
<feature type="region of interest" description="Disordered" evidence="2">
    <location>
        <begin position="1"/>
        <end position="66"/>
    </location>
</feature>
<proteinExistence type="predicted"/>
<name>A0A1M8ABI6_MALS4</name>
<dbReference type="OrthoDB" id="333551at2759"/>
<feature type="compositionally biased region" description="Basic and acidic residues" evidence="2">
    <location>
        <begin position="49"/>
        <end position="59"/>
    </location>
</feature>
<feature type="domain" description="CCDC174 alpha/beta GRSR" evidence="3">
    <location>
        <begin position="113"/>
        <end position="132"/>
    </location>
</feature>
<accession>A0A1M8ABI6</accession>
<evidence type="ECO:0000256" key="2">
    <source>
        <dbReference type="SAM" id="MobiDB-lite"/>
    </source>
</evidence>
<evidence type="ECO:0000256" key="1">
    <source>
        <dbReference type="ARBA" id="ARBA00023054"/>
    </source>
</evidence>